<organism evidence="4 5">
    <name type="scientific">Schizophyllum amplum</name>
    <dbReference type="NCBI Taxonomy" id="97359"/>
    <lineage>
        <taxon>Eukaryota</taxon>
        <taxon>Fungi</taxon>
        <taxon>Dikarya</taxon>
        <taxon>Basidiomycota</taxon>
        <taxon>Agaricomycotina</taxon>
        <taxon>Agaricomycetes</taxon>
        <taxon>Agaricomycetidae</taxon>
        <taxon>Agaricales</taxon>
        <taxon>Schizophyllaceae</taxon>
        <taxon>Schizophyllum</taxon>
    </lineage>
</organism>
<evidence type="ECO:0000259" key="3">
    <source>
        <dbReference type="Pfam" id="PF08593"/>
    </source>
</evidence>
<keyword evidence="5" id="KW-1185">Reference proteome</keyword>
<protein>
    <recommendedName>
        <fullName evidence="3">Mug135-like C-terminal domain-containing protein</fullName>
    </recommendedName>
</protein>
<name>A0A550BZ55_9AGAR</name>
<feature type="compositionally biased region" description="Low complexity" evidence="2">
    <location>
        <begin position="13"/>
        <end position="27"/>
    </location>
</feature>
<feature type="compositionally biased region" description="Polar residues" evidence="2">
    <location>
        <begin position="28"/>
        <end position="42"/>
    </location>
</feature>
<proteinExistence type="inferred from homology"/>
<evidence type="ECO:0000313" key="4">
    <source>
        <dbReference type="EMBL" id="TRM57793.1"/>
    </source>
</evidence>
<evidence type="ECO:0000313" key="5">
    <source>
        <dbReference type="Proteomes" id="UP000320762"/>
    </source>
</evidence>
<dbReference type="Pfam" id="PF08593">
    <property type="entry name" value="Mug135_C"/>
    <property type="match status" value="1"/>
</dbReference>
<reference evidence="4 5" key="1">
    <citation type="journal article" date="2019" name="New Phytol.">
        <title>Comparative genomics reveals unique wood-decay strategies and fruiting body development in the Schizophyllaceae.</title>
        <authorList>
            <person name="Almasi E."/>
            <person name="Sahu N."/>
            <person name="Krizsan K."/>
            <person name="Balint B."/>
            <person name="Kovacs G.M."/>
            <person name="Kiss B."/>
            <person name="Cseklye J."/>
            <person name="Drula E."/>
            <person name="Henrissat B."/>
            <person name="Nagy I."/>
            <person name="Chovatia M."/>
            <person name="Adam C."/>
            <person name="LaButti K."/>
            <person name="Lipzen A."/>
            <person name="Riley R."/>
            <person name="Grigoriev I.V."/>
            <person name="Nagy L.G."/>
        </authorList>
    </citation>
    <scope>NUCLEOTIDE SEQUENCE [LARGE SCALE GENOMIC DNA]</scope>
    <source>
        <strain evidence="4 5">NL-1724</strain>
    </source>
</reference>
<dbReference type="OrthoDB" id="3230244at2759"/>
<dbReference type="Proteomes" id="UP000320762">
    <property type="component" value="Unassembled WGS sequence"/>
</dbReference>
<comment type="caution">
    <text evidence="4">The sequence shown here is derived from an EMBL/GenBank/DDBJ whole genome shotgun (WGS) entry which is preliminary data.</text>
</comment>
<sequence>MPPVLRSHTKRFSSSVQVASSSTTTVANKNESGLVASSSSRRTQARKKPPTTAVKNDDAKDTEEAPFPLIRPPAVKPCLEQIKREAVAKGIPEYEIDAYASWTLRFQTALYNLRVAADECCSDLDDPSICRVWNLTRGDGSAFQYEIMPFSDSARYPWEAPYNLPKISHLRVLNSLSMRELSWYLQGYHMPVPPTRTERIALMKEYMGITV</sequence>
<evidence type="ECO:0000256" key="1">
    <source>
        <dbReference type="ARBA" id="ARBA00005788"/>
    </source>
</evidence>
<dbReference type="InterPro" id="IPR013902">
    <property type="entry name" value="Mug135-like_C"/>
</dbReference>
<dbReference type="AlphaFoldDB" id="A0A550BZ55"/>
<comment type="similarity">
    <text evidence="1">Belongs to the UPF0612 family.</text>
</comment>
<dbReference type="EMBL" id="VDMD01000042">
    <property type="protein sequence ID" value="TRM57793.1"/>
    <property type="molecule type" value="Genomic_DNA"/>
</dbReference>
<evidence type="ECO:0000256" key="2">
    <source>
        <dbReference type="SAM" id="MobiDB-lite"/>
    </source>
</evidence>
<accession>A0A550BZ55</accession>
<feature type="region of interest" description="Disordered" evidence="2">
    <location>
        <begin position="1"/>
        <end position="67"/>
    </location>
</feature>
<feature type="domain" description="Mug135-like C-terminal" evidence="3">
    <location>
        <begin position="133"/>
        <end position="209"/>
    </location>
</feature>
<gene>
    <name evidence="4" type="ORF">BD626DRAFT_513541</name>
</gene>